<keyword evidence="2" id="KW-0644">Prostaglandin metabolism</keyword>
<evidence type="ECO:0000256" key="13">
    <source>
        <dbReference type="ARBA" id="ARBA00048140"/>
    </source>
</evidence>
<comment type="catalytic activity">
    <reaction evidence="10">
        <text>prostaglandin E1 + NAD(+) = 15-oxoprostaglandin E1 + NADH + H(+)</text>
        <dbReference type="Rhea" id="RHEA:16477"/>
        <dbReference type="ChEBI" id="CHEBI:15378"/>
        <dbReference type="ChEBI" id="CHEBI:57397"/>
        <dbReference type="ChEBI" id="CHEBI:57401"/>
        <dbReference type="ChEBI" id="CHEBI:57540"/>
        <dbReference type="ChEBI" id="CHEBI:57945"/>
    </reaction>
    <physiologicalReaction direction="left-to-right" evidence="10">
        <dbReference type="Rhea" id="RHEA:16478"/>
    </physiologicalReaction>
</comment>
<dbReference type="SUPFAM" id="SSF51735">
    <property type="entry name" value="NAD(P)-binding Rossmann-fold domains"/>
    <property type="match status" value="1"/>
</dbReference>
<evidence type="ECO:0000256" key="21">
    <source>
        <dbReference type="ARBA" id="ARBA00049151"/>
    </source>
</evidence>
<evidence type="ECO:0000256" key="7">
    <source>
        <dbReference type="ARBA" id="ARBA00041812"/>
    </source>
</evidence>
<dbReference type="EC" id="1.1.1.232" evidence="5"/>
<evidence type="ECO:0000256" key="18">
    <source>
        <dbReference type="ARBA" id="ARBA00048611"/>
    </source>
</evidence>
<dbReference type="InterPro" id="IPR020904">
    <property type="entry name" value="Sc_DH/Rdtase_CS"/>
</dbReference>
<evidence type="ECO:0000256" key="17">
    <source>
        <dbReference type="ARBA" id="ARBA00048535"/>
    </source>
</evidence>
<evidence type="ECO:0000256" key="1">
    <source>
        <dbReference type="ARBA" id="ARBA00006484"/>
    </source>
</evidence>
<evidence type="ECO:0000256" key="16">
    <source>
        <dbReference type="ARBA" id="ARBA00048393"/>
    </source>
</evidence>
<dbReference type="PROSITE" id="PS00061">
    <property type="entry name" value="ADH_SHORT"/>
    <property type="match status" value="1"/>
</dbReference>
<organism evidence="24 25">
    <name type="scientific">Anguilla anguilla</name>
    <name type="common">European freshwater eel</name>
    <name type="synonym">Muraena anguilla</name>
    <dbReference type="NCBI Taxonomy" id="7936"/>
    <lineage>
        <taxon>Eukaryota</taxon>
        <taxon>Metazoa</taxon>
        <taxon>Chordata</taxon>
        <taxon>Craniata</taxon>
        <taxon>Vertebrata</taxon>
        <taxon>Euteleostomi</taxon>
        <taxon>Actinopterygii</taxon>
        <taxon>Neopterygii</taxon>
        <taxon>Teleostei</taxon>
        <taxon>Anguilliformes</taxon>
        <taxon>Anguillidae</taxon>
        <taxon>Anguilla</taxon>
    </lineage>
</organism>
<proteinExistence type="inferred from homology"/>
<evidence type="ECO:0000256" key="4">
    <source>
        <dbReference type="ARBA" id="ARBA00038968"/>
    </source>
</evidence>
<dbReference type="EMBL" id="JAFIRN010000008">
    <property type="protein sequence ID" value="KAG5843270.1"/>
    <property type="molecule type" value="Genomic_DNA"/>
</dbReference>
<comment type="catalytic activity">
    <reaction evidence="18">
        <text>prostaglandin A1 + NAD(+) = 15-oxo-prostaglandin A1 + NADH + H(+)</text>
        <dbReference type="Rhea" id="RHEA:41263"/>
        <dbReference type="ChEBI" id="CHEBI:15378"/>
        <dbReference type="ChEBI" id="CHEBI:57398"/>
        <dbReference type="ChEBI" id="CHEBI:57540"/>
        <dbReference type="ChEBI" id="CHEBI:57945"/>
        <dbReference type="ChEBI" id="CHEBI:85072"/>
    </reaction>
    <physiologicalReaction direction="left-to-right" evidence="18">
        <dbReference type="Rhea" id="RHEA:41264"/>
    </physiologicalReaction>
</comment>
<protein>
    <recommendedName>
        <fullName evidence="6">15-hydroxyprostaglandin dehydrogenase [NAD(+)]</fullName>
        <ecNumber evidence="4">1.1.1.141</ecNumber>
        <ecNumber evidence="5">1.1.1.232</ecNumber>
    </recommendedName>
    <alternativeName>
        <fullName evidence="8">Eicosanoid/docosanoid dehydrogenase [NAD(+)]</fullName>
    </alternativeName>
    <alternativeName>
        <fullName evidence="7">Prostaglandin dehydrogenase 1</fullName>
    </alternativeName>
</protein>
<evidence type="ECO:0000256" key="15">
    <source>
        <dbReference type="ARBA" id="ARBA00048170"/>
    </source>
</evidence>
<evidence type="ECO:0000256" key="14">
    <source>
        <dbReference type="ARBA" id="ARBA00048144"/>
    </source>
</evidence>
<dbReference type="Pfam" id="PF00106">
    <property type="entry name" value="adh_short"/>
    <property type="match status" value="1"/>
</dbReference>
<evidence type="ECO:0000313" key="25">
    <source>
        <dbReference type="Proteomes" id="UP001044222"/>
    </source>
</evidence>
<comment type="catalytic activity">
    <reaction evidence="21">
        <text>(15S)-hydroxy-(5Z,8Z,11Z,13E)-eicosatetraenoate + NAD(+) = 15-oxo-(5Z,8Z,11Z,13E)-eicosatetraenoate + NADH + H(+)</text>
        <dbReference type="Rhea" id="RHEA:23260"/>
        <dbReference type="ChEBI" id="CHEBI:15378"/>
        <dbReference type="ChEBI" id="CHEBI:57409"/>
        <dbReference type="ChEBI" id="CHEBI:57410"/>
        <dbReference type="ChEBI" id="CHEBI:57540"/>
        <dbReference type="ChEBI" id="CHEBI:57945"/>
        <dbReference type="EC" id="1.1.1.232"/>
    </reaction>
    <physiologicalReaction direction="left-to-right" evidence="21">
        <dbReference type="Rhea" id="RHEA:23261"/>
    </physiologicalReaction>
</comment>
<evidence type="ECO:0000256" key="22">
    <source>
        <dbReference type="ARBA" id="ARBA00049188"/>
    </source>
</evidence>
<evidence type="ECO:0000256" key="11">
    <source>
        <dbReference type="ARBA" id="ARBA00047672"/>
    </source>
</evidence>
<evidence type="ECO:0000256" key="9">
    <source>
        <dbReference type="ARBA" id="ARBA00045705"/>
    </source>
</evidence>
<sequence>MALSGKVALVTGASQGLGKGFSDILLKNGAKVAMLDINETVGKTAKADFDKEYGEDRTVFLKCDVTSEEQLKDAFQKTIERFGGLHIVANNAGILDESDWEKTVQINLNGVIRGTYLALQHMKKGSGGGGGVIVNTASIAGLGPLLTSPVYTATKHGVVGFTRAMADASKASDYGVRINALCPTFVRTPILDFLTNEKVPDVAERFLQLVTDEEKNGAVMMVTLEGGTVVSFPELFKVAVKLGPPSQ</sequence>
<comment type="catalytic activity">
    <reaction evidence="19">
        <text>prostaglandin E2 + NAD(+) = 15-oxoprostaglandin E2 + NADH + H(+)</text>
        <dbReference type="Rhea" id="RHEA:11876"/>
        <dbReference type="ChEBI" id="CHEBI:15378"/>
        <dbReference type="ChEBI" id="CHEBI:57400"/>
        <dbReference type="ChEBI" id="CHEBI:57540"/>
        <dbReference type="ChEBI" id="CHEBI:57945"/>
        <dbReference type="ChEBI" id="CHEBI:606564"/>
        <dbReference type="EC" id="1.1.1.141"/>
    </reaction>
    <physiologicalReaction direction="left-to-right" evidence="19">
        <dbReference type="Rhea" id="RHEA:11877"/>
    </physiologicalReaction>
</comment>
<dbReference type="GO" id="GO:0016404">
    <property type="term" value="F:15-hydroxyprostaglandin dehydrogenase (NAD+) activity"/>
    <property type="evidence" value="ECO:0007669"/>
    <property type="project" value="UniProtKB-EC"/>
</dbReference>
<dbReference type="GO" id="GO:0005737">
    <property type="term" value="C:cytoplasm"/>
    <property type="evidence" value="ECO:0007669"/>
    <property type="project" value="TreeGrafter"/>
</dbReference>
<dbReference type="PRINTS" id="PR00081">
    <property type="entry name" value="GDHRDH"/>
</dbReference>
<keyword evidence="25" id="KW-1185">Reference proteome</keyword>
<dbReference type="GO" id="GO:0047034">
    <property type="term" value="F:15-hydroxyicosatetraenoate dehydrogenase activity"/>
    <property type="evidence" value="ECO:0007669"/>
    <property type="project" value="UniProtKB-EC"/>
</dbReference>
<evidence type="ECO:0000256" key="3">
    <source>
        <dbReference type="ARBA" id="ARBA00023002"/>
    </source>
</evidence>
<evidence type="ECO:0000256" key="6">
    <source>
        <dbReference type="ARBA" id="ARBA00040276"/>
    </source>
</evidence>
<dbReference type="Proteomes" id="UP001044222">
    <property type="component" value="Chromosome 8"/>
</dbReference>
<gene>
    <name evidence="24" type="ORF">ANANG_G00149010</name>
</gene>
<dbReference type="PRINTS" id="PR00080">
    <property type="entry name" value="SDRFAMILY"/>
</dbReference>
<dbReference type="GO" id="GO:0006693">
    <property type="term" value="P:prostaglandin metabolic process"/>
    <property type="evidence" value="ECO:0007669"/>
    <property type="project" value="UniProtKB-KW"/>
</dbReference>
<accession>A0A9D3RUB5</accession>
<evidence type="ECO:0000256" key="12">
    <source>
        <dbReference type="ARBA" id="ARBA00048008"/>
    </source>
</evidence>
<dbReference type="Gene3D" id="3.40.50.720">
    <property type="entry name" value="NAD(P)-binding Rossmann-like Domain"/>
    <property type="match status" value="1"/>
</dbReference>
<comment type="caution">
    <text evidence="24">The sequence shown here is derived from an EMBL/GenBank/DDBJ whole genome shotgun (WGS) entry which is preliminary data.</text>
</comment>
<name>A0A9D3RUB5_ANGAN</name>
<evidence type="ECO:0000256" key="20">
    <source>
        <dbReference type="ARBA" id="ARBA00048921"/>
    </source>
</evidence>
<comment type="catalytic activity">
    <reaction evidence="12">
        <text>14-hydroxy-(4Z,7Z,10Z,12E,16Z,19Z)-docosahexaenoate + NAD(+) = 14-oxo-(4Z,7Z,10Z,12E,16Z,19Z)-docosahexaenoate + NADH + H(+)</text>
        <dbReference type="Rhea" id="RHEA:48952"/>
        <dbReference type="ChEBI" id="CHEBI:15378"/>
        <dbReference type="ChEBI" id="CHEBI:57540"/>
        <dbReference type="ChEBI" id="CHEBI:57945"/>
        <dbReference type="ChEBI" id="CHEBI:90866"/>
        <dbReference type="ChEBI" id="CHEBI:90867"/>
    </reaction>
    <physiologicalReaction direction="left-to-right" evidence="12">
        <dbReference type="Rhea" id="RHEA:48953"/>
    </physiologicalReaction>
</comment>
<evidence type="ECO:0000256" key="23">
    <source>
        <dbReference type="RuleBase" id="RU000363"/>
    </source>
</evidence>
<reference evidence="24" key="1">
    <citation type="submission" date="2021-01" db="EMBL/GenBank/DDBJ databases">
        <title>A chromosome-scale assembly of European eel, Anguilla anguilla.</title>
        <authorList>
            <person name="Henkel C."/>
            <person name="Jong-Raadsen S.A."/>
            <person name="Dufour S."/>
            <person name="Weltzien F.-A."/>
            <person name="Palstra A.P."/>
            <person name="Pelster B."/>
            <person name="Spaink H.P."/>
            <person name="Van Den Thillart G.E."/>
            <person name="Jansen H."/>
            <person name="Zahm M."/>
            <person name="Klopp C."/>
            <person name="Cedric C."/>
            <person name="Louis A."/>
            <person name="Berthelot C."/>
            <person name="Parey E."/>
            <person name="Roest Crollius H."/>
            <person name="Montfort J."/>
            <person name="Robinson-Rechavi M."/>
            <person name="Bucao C."/>
            <person name="Bouchez O."/>
            <person name="Gislard M."/>
            <person name="Lluch J."/>
            <person name="Milhes M."/>
            <person name="Lampietro C."/>
            <person name="Lopez Roques C."/>
            <person name="Donnadieu C."/>
            <person name="Braasch I."/>
            <person name="Desvignes T."/>
            <person name="Postlethwait J."/>
            <person name="Bobe J."/>
            <person name="Guiguen Y."/>
            <person name="Dirks R."/>
        </authorList>
    </citation>
    <scope>NUCLEOTIDE SEQUENCE</scope>
    <source>
        <strain evidence="24">Tag_6206</strain>
        <tissue evidence="24">Liver</tissue>
    </source>
</reference>
<comment type="catalytic activity">
    <reaction evidence="16">
        <text>resolvin D2 + NAD(+) = 7-oxoresolvin D2 + NADH + H(+)</text>
        <dbReference type="Rhea" id="RHEA:53584"/>
        <dbReference type="ChEBI" id="CHEBI:15378"/>
        <dbReference type="ChEBI" id="CHEBI:57540"/>
        <dbReference type="ChEBI" id="CHEBI:57945"/>
        <dbReference type="ChEBI" id="CHEBI:133367"/>
        <dbReference type="ChEBI" id="CHEBI:137497"/>
    </reaction>
    <physiologicalReaction direction="left-to-right" evidence="16">
        <dbReference type="Rhea" id="RHEA:53585"/>
    </physiologicalReaction>
</comment>
<comment type="catalytic activity">
    <reaction evidence="17">
        <text>lipoxin A4 + NAD(+) = 15-oxo-(5S,6R)-dihydroxy-(7E,9E,11Z,13E)-eicosatetraenoate + NADH + H(+)</text>
        <dbReference type="Rhea" id="RHEA:41572"/>
        <dbReference type="ChEBI" id="CHEBI:15378"/>
        <dbReference type="ChEBI" id="CHEBI:57540"/>
        <dbReference type="ChEBI" id="CHEBI:57945"/>
        <dbReference type="ChEBI" id="CHEBI:67026"/>
        <dbReference type="ChEBI" id="CHEBI:78311"/>
    </reaction>
    <physiologicalReaction direction="left-to-right" evidence="17">
        <dbReference type="Rhea" id="RHEA:41573"/>
    </physiologicalReaction>
</comment>
<comment type="catalytic activity">
    <reaction evidence="15">
        <text>resolvin D1 + NAD(+) = 17-oxoresolvin D1 + NADH + H(+)</text>
        <dbReference type="Rhea" id="RHEA:50128"/>
        <dbReference type="ChEBI" id="CHEBI:15378"/>
        <dbReference type="ChEBI" id="CHEBI:57540"/>
        <dbReference type="ChEBI" id="CHEBI:57945"/>
        <dbReference type="ChEBI" id="CHEBI:132079"/>
        <dbReference type="ChEBI" id="CHEBI:132081"/>
    </reaction>
    <physiologicalReaction direction="left-to-right" evidence="15">
        <dbReference type="Rhea" id="RHEA:50129"/>
    </physiologicalReaction>
</comment>
<dbReference type="PANTHER" id="PTHR44229">
    <property type="entry name" value="15-HYDROXYPROSTAGLANDIN DEHYDROGENASE [NAD(+)]"/>
    <property type="match status" value="1"/>
</dbReference>
<keyword evidence="2" id="KW-0276">Fatty acid metabolism</keyword>
<dbReference type="PANTHER" id="PTHR44229:SF5">
    <property type="entry name" value="15-HYDROXYPROSTAGLANDIN DEHYDROGENASE [NAD(+)]"/>
    <property type="match status" value="1"/>
</dbReference>
<evidence type="ECO:0000256" key="5">
    <source>
        <dbReference type="ARBA" id="ARBA00039060"/>
    </source>
</evidence>
<comment type="function">
    <text evidence="9">Catalyzes the NAD-dependent dehydrogenation (oxidation) of a broad array of hydroxylated polyunsaturated fatty acids (mainly eicosanoids and docosanoids, including prostaglandins, lipoxins and resolvins), yielding their corresponding keto (oxo) metabolites. Decreases the levels of the pro-proliferative prostaglandins such as prostaglandin E2 (whose activity is increased in cancer because of an increase in the expression of cyclooxygenase 2) and generates oxo-fatty acid products that can profoundly influence cell function by abrogating pro-inflammatory cytokine expression. Converts resolvins E1, D1 and D2 to their oxo products, which represents a mode of resolvin inactivation. Resolvin E1 plays important roles during the resolution phase of acute inflammation, while resolvins D1 and D2 have a unique role in obesity-induced adipose inflammation.</text>
</comment>
<dbReference type="CDD" id="cd05323">
    <property type="entry name" value="ADH_SDR_c_like"/>
    <property type="match status" value="1"/>
</dbReference>
<evidence type="ECO:0000256" key="2">
    <source>
        <dbReference type="ARBA" id="ARBA00022501"/>
    </source>
</evidence>
<comment type="catalytic activity">
    <reaction evidence="13">
        <text>15-oxo-(5S,6R)-dihydroxy-(7E,9E,11Z)-eicosatrienoate + NADH + H(+) = (5S,6R,15S)-trihydroxy-(7E,9E,11Z)-eicosatrienoate + NAD(+)</text>
        <dbReference type="Rhea" id="RHEA:41596"/>
        <dbReference type="ChEBI" id="CHEBI:15378"/>
        <dbReference type="ChEBI" id="CHEBI:57540"/>
        <dbReference type="ChEBI" id="CHEBI:57945"/>
        <dbReference type="ChEBI" id="CHEBI:78325"/>
        <dbReference type="ChEBI" id="CHEBI:78329"/>
    </reaction>
    <physiologicalReaction direction="left-to-right" evidence="13">
        <dbReference type="Rhea" id="RHEA:41597"/>
    </physiologicalReaction>
</comment>
<keyword evidence="2" id="KW-0443">Lipid metabolism</keyword>
<comment type="catalytic activity">
    <reaction evidence="14">
        <text>(11R)-hydroxy-(5Z,8Z,12E,14Z)-eicosatetraenoate + NAD(+) = 11-oxo-(5Z,8Z,12E,14Z)-eicosatetraenoate + NADH + H(+)</text>
        <dbReference type="Rhea" id="RHEA:48640"/>
        <dbReference type="ChEBI" id="CHEBI:15378"/>
        <dbReference type="ChEBI" id="CHEBI:57540"/>
        <dbReference type="ChEBI" id="CHEBI:57945"/>
        <dbReference type="ChEBI" id="CHEBI:78836"/>
        <dbReference type="ChEBI" id="CHEBI:90697"/>
    </reaction>
    <physiologicalReaction direction="left-to-right" evidence="14">
        <dbReference type="Rhea" id="RHEA:48641"/>
    </physiologicalReaction>
</comment>
<dbReference type="FunFam" id="3.40.50.720:FF:000149">
    <property type="entry name" value="15-hydroxyprostaglandin dehydrogenase [NAD(+)]"/>
    <property type="match status" value="1"/>
</dbReference>
<dbReference type="InterPro" id="IPR002347">
    <property type="entry name" value="SDR_fam"/>
</dbReference>
<comment type="catalytic activity">
    <reaction evidence="22">
        <text>resolvin E1 + NAD(+) = 18-oxo-resolvin E1 + NADH + H(+)</text>
        <dbReference type="Rhea" id="RHEA:49244"/>
        <dbReference type="ChEBI" id="CHEBI:15378"/>
        <dbReference type="ChEBI" id="CHEBI:57540"/>
        <dbReference type="ChEBI" id="CHEBI:57945"/>
        <dbReference type="ChEBI" id="CHEBI:91000"/>
        <dbReference type="ChEBI" id="CHEBI:91001"/>
    </reaction>
    <physiologicalReaction direction="left-to-right" evidence="22">
        <dbReference type="Rhea" id="RHEA:49245"/>
    </physiologicalReaction>
</comment>
<dbReference type="InterPro" id="IPR036291">
    <property type="entry name" value="NAD(P)-bd_dom_sf"/>
</dbReference>
<evidence type="ECO:0000313" key="24">
    <source>
        <dbReference type="EMBL" id="KAG5843270.1"/>
    </source>
</evidence>
<evidence type="ECO:0000256" key="8">
    <source>
        <dbReference type="ARBA" id="ARBA00042026"/>
    </source>
</evidence>
<dbReference type="EC" id="1.1.1.141" evidence="4"/>
<dbReference type="AlphaFoldDB" id="A0A9D3RUB5"/>
<keyword evidence="3" id="KW-0560">Oxidoreductase</keyword>
<evidence type="ECO:0000256" key="19">
    <source>
        <dbReference type="ARBA" id="ARBA00048739"/>
    </source>
</evidence>
<evidence type="ECO:0000256" key="10">
    <source>
        <dbReference type="ARBA" id="ARBA00047325"/>
    </source>
</evidence>
<comment type="catalytic activity">
    <reaction evidence="20">
        <text>resolvin D2 + NAD(+) = 16-oxoresolvin D2 + NADH + H(+)</text>
        <dbReference type="Rhea" id="RHEA:53588"/>
        <dbReference type="ChEBI" id="CHEBI:15378"/>
        <dbReference type="ChEBI" id="CHEBI:57540"/>
        <dbReference type="ChEBI" id="CHEBI:57945"/>
        <dbReference type="ChEBI" id="CHEBI:133367"/>
        <dbReference type="ChEBI" id="CHEBI:137498"/>
    </reaction>
    <physiologicalReaction direction="left-to-right" evidence="20">
        <dbReference type="Rhea" id="RHEA:53589"/>
    </physiologicalReaction>
</comment>
<comment type="similarity">
    <text evidence="1 23">Belongs to the short-chain dehydrogenases/reductases (SDR) family.</text>
</comment>
<comment type="catalytic activity">
    <reaction evidence="11">
        <text>resolvin D1 + NAD(+) = 8-oxoresolvin D1 + NADH + H(+)</text>
        <dbReference type="Rhea" id="RHEA:50124"/>
        <dbReference type="ChEBI" id="CHEBI:15378"/>
        <dbReference type="ChEBI" id="CHEBI:57540"/>
        <dbReference type="ChEBI" id="CHEBI:57945"/>
        <dbReference type="ChEBI" id="CHEBI:132079"/>
        <dbReference type="ChEBI" id="CHEBI:132080"/>
    </reaction>
    <physiologicalReaction direction="left-to-right" evidence="11">
        <dbReference type="Rhea" id="RHEA:50125"/>
    </physiologicalReaction>
</comment>